<dbReference type="STRING" id="886293.Sinac_3699"/>
<reference evidence="2 3" key="1">
    <citation type="submission" date="2012-02" db="EMBL/GenBank/DDBJ databases">
        <title>Complete sequence of chromosome of Singulisphaera acidiphila DSM 18658.</title>
        <authorList>
            <consortium name="US DOE Joint Genome Institute (JGI-PGF)"/>
            <person name="Lucas S."/>
            <person name="Copeland A."/>
            <person name="Lapidus A."/>
            <person name="Glavina del Rio T."/>
            <person name="Dalin E."/>
            <person name="Tice H."/>
            <person name="Bruce D."/>
            <person name="Goodwin L."/>
            <person name="Pitluck S."/>
            <person name="Peters L."/>
            <person name="Ovchinnikova G."/>
            <person name="Chertkov O."/>
            <person name="Kyrpides N."/>
            <person name="Mavromatis K."/>
            <person name="Ivanova N."/>
            <person name="Brettin T."/>
            <person name="Detter J.C."/>
            <person name="Han C."/>
            <person name="Larimer F."/>
            <person name="Land M."/>
            <person name="Hauser L."/>
            <person name="Markowitz V."/>
            <person name="Cheng J.-F."/>
            <person name="Hugenholtz P."/>
            <person name="Woyke T."/>
            <person name="Wu D."/>
            <person name="Tindall B."/>
            <person name="Pomrenke H."/>
            <person name="Brambilla E."/>
            <person name="Klenk H.-P."/>
            <person name="Eisen J.A."/>
        </authorList>
    </citation>
    <scope>NUCLEOTIDE SEQUENCE [LARGE SCALE GENOMIC DNA]</scope>
    <source>
        <strain evidence="3">ATCC BAA-1392 / DSM 18658 / VKM B-2454 / MOB10</strain>
    </source>
</reference>
<dbReference type="HOGENOM" id="CLU_2669079_0_0_0"/>
<sequence length="75" mass="8600">MRRTRFSSRLGLVLAWLISLFPVGCGAEPNPNFSPTPEQDAVRFNEAVKVTEEAKRKSLETERAMLKNMKMLFEK</sequence>
<proteinExistence type="predicted"/>
<feature type="signal peptide" evidence="1">
    <location>
        <begin position="1"/>
        <end position="27"/>
    </location>
</feature>
<keyword evidence="3" id="KW-1185">Reference proteome</keyword>
<dbReference type="Proteomes" id="UP000010798">
    <property type="component" value="Chromosome"/>
</dbReference>
<protein>
    <submittedName>
        <fullName evidence="2">Uncharacterized protein</fullName>
    </submittedName>
</protein>
<evidence type="ECO:0000256" key="1">
    <source>
        <dbReference type="SAM" id="SignalP"/>
    </source>
</evidence>
<accession>L0DH07</accession>
<dbReference type="RefSeq" id="WP_015247080.1">
    <property type="nucleotide sequence ID" value="NC_019892.1"/>
</dbReference>
<dbReference type="EMBL" id="CP003364">
    <property type="protein sequence ID" value="AGA27941.1"/>
    <property type="molecule type" value="Genomic_DNA"/>
</dbReference>
<feature type="chain" id="PRO_5003940149" evidence="1">
    <location>
        <begin position="28"/>
        <end position="75"/>
    </location>
</feature>
<evidence type="ECO:0000313" key="3">
    <source>
        <dbReference type="Proteomes" id="UP000010798"/>
    </source>
</evidence>
<gene>
    <name evidence="2" type="ordered locus">Sinac_3699</name>
</gene>
<organism evidence="2 3">
    <name type="scientific">Singulisphaera acidiphila (strain ATCC BAA-1392 / DSM 18658 / VKM B-2454 / MOB10)</name>
    <dbReference type="NCBI Taxonomy" id="886293"/>
    <lineage>
        <taxon>Bacteria</taxon>
        <taxon>Pseudomonadati</taxon>
        <taxon>Planctomycetota</taxon>
        <taxon>Planctomycetia</taxon>
        <taxon>Isosphaerales</taxon>
        <taxon>Isosphaeraceae</taxon>
        <taxon>Singulisphaera</taxon>
    </lineage>
</organism>
<name>L0DH07_SINAD</name>
<dbReference type="KEGG" id="saci:Sinac_3699"/>
<evidence type="ECO:0000313" key="2">
    <source>
        <dbReference type="EMBL" id="AGA27941.1"/>
    </source>
</evidence>
<keyword evidence="1" id="KW-0732">Signal</keyword>
<dbReference type="AlphaFoldDB" id="L0DH07"/>